<proteinExistence type="predicted"/>
<name>A0ACC1CPV3_9NEOP</name>
<gene>
    <name evidence="1" type="ORF">K1T71_010775</name>
</gene>
<reference evidence="1 2" key="1">
    <citation type="journal article" date="2021" name="Front. Genet.">
        <title>Chromosome-Level Genome Assembly Reveals Significant Gene Expansion in the Toll and IMD Signaling Pathways of Dendrolimus kikuchii.</title>
        <authorList>
            <person name="Zhou J."/>
            <person name="Wu P."/>
            <person name="Xiong Z."/>
            <person name="Liu N."/>
            <person name="Zhao N."/>
            <person name="Ji M."/>
            <person name="Qiu Y."/>
            <person name="Yang B."/>
        </authorList>
    </citation>
    <scope>NUCLEOTIDE SEQUENCE [LARGE SCALE GENOMIC DNA]</scope>
    <source>
        <strain evidence="1">Ann1</strain>
    </source>
</reference>
<evidence type="ECO:0000313" key="1">
    <source>
        <dbReference type="EMBL" id="KAJ0173626.1"/>
    </source>
</evidence>
<accession>A0ACC1CPV3</accession>
<comment type="caution">
    <text evidence="1">The sequence shown here is derived from an EMBL/GenBank/DDBJ whole genome shotgun (WGS) entry which is preliminary data.</text>
</comment>
<dbReference type="Proteomes" id="UP000824533">
    <property type="component" value="Linkage Group LG19"/>
</dbReference>
<evidence type="ECO:0000313" key="2">
    <source>
        <dbReference type="Proteomes" id="UP000824533"/>
    </source>
</evidence>
<protein>
    <submittedName>
        <fullName evidence="1">Uncharacterized protein</fullName>
    </submittedName>
</protein>
<sequence length="1111" mass="125028">MDDEVSSDIQKCLADDPMDTDEGPLINENSNGLSHLLTESEFNSVDAVVADESSVSNQAFLNAVELSTGSVGDYLENNTDDFNSHAFDVGDNAVTFPSESMNNVLTDGDSILSDSVAFKASSDTDGDVTENSKMRIDSEFESDTNELSDVTNTMPTADLIQTKADVETTEDTTCTQKVTEIIEISDEDKMNVDQSVGDPTTGKKNQDIADTTENTKAIKENQTDKEMKPLEEISGLVQDSKVIETKSTDNEITHKQEQAKLNEAEAKPVEGESNCDQNEVKHDQDNIKLDQNEVNPELDNIKLDQNVTKQVQDETTSGQDENKPIKNKDIPVQLKVQPQQQELKLDEINTNKKVTKISKSDCSERKAEESTTPSKKSAKIGSAEETEVVSEDELPEVQKPSVKDAENVSDDELPGPKPAELPADTEVVSEDELPAAKKDVKESRKRKTEDEKDGYDPGSPTSESESSNKKQAVAKNGESKPIPSEKRSSIDEKPKKKALPELDKYWKVVNDDPTDFTGWTYLLQYVDQESDVEAAREAYDAFLSHYPYCYGYWRKYADYEKRKGSKKKCLEVLERGLKAIPLSVDLWIHYLNHIKTTKVDDHAFIRSQYEKAIDACGLEFRSDRLWESYIKWESENGSALNVTNIYDRLLVTPTLGYTSHFDNFQEHVMSEPVAGVVGHAELVRLRGEVRDATGAHPTLDLPPGEDEPNDHVASDEEAQAIKERIIAARRKVHKTTGEEVAARWTFEEGIKRPYFHVKPLERCQLKNWKAYLEWEKQHGSLKRVLVLHERCLIACALYEEFWMRLIKFLEERSDTDPELVAVEREVLERACTVHHLDKPELHLHWAHFEEAQGNSAKAAEILDRIEKTCPGLVQIQYRRVNLERRRGDYERCCQLYEGYISAAKNKAVASALSIKYARFLFHVKKDPAAARKVLDEAIAKDPLNPRLHMQRLDLALHVPSVTYEELEVLVQSYERQEGAELEVSAGMAWRWRELAEELGPAAAARHAQHHARALAKHLRKRARKEKHEPPPPPAASNEQITTTKKKESGSSNTTSAASASSGASYYANTGASTGTSYDASYAQTYQAPWGYQQPPTAYQHHAPWPQYPNYY</sequence>
<keyword evidence="2" id="KW-1185">Reference proteome</keyword>
<dbReference type="EMBL" id="CM034405">
    <property type="protein sequence ID" value="KAJ0173626.1"/>
    <property type="molecule type" value="Genomic_DNA"/>
</dbReference>
<organism evidence="1 2">
    <name type="scientific">Dendrolimus kikuchii</name>
    <dbReference type="NCBI Taxonomy" id="765133"/>
    <lineage>
        <taxon>Eukaryota</taxon>
        <taxon>Metazoa</taxon>
        <taxon>Ecdysozoa</taxon>
        <taxon>Arthropoda</taxon>
        <taxon>Hexapoda</taxon>
        <taxon>Insecta</taxon>
        <taxon>Pterygota</taxon>
        <taxon>Neoptera</taxon>
        <taxon>Endopterygota</taxon>
        <taxon>Lepidoptera</taxon>
        <taxon>Glossata</taxon>
        <taxon>Ditrysia</taxon>
        <taxon>Bombycoidea</taxon>
        <taxon>Lasiocampidae</taxon>
        <taxon>Dendrolimus</taxon>
    </lineage>
</organism>